<gene>
    <name evidence="1" type="ORF">PRUPE_8G072200</name>
</gene>
<accession>A0A251MUI6</accession>
<keyword evidence="2" id="KW-1185">Reference proteome</keyword>
<organism evidence="1 2">
    <name type="scientific">Prunus persica</name>
    <name type="common">Peach</name>
    <name type="synonym">Amygdalus persica</name>
    <dbReference type="NCBI Taxonomy" id="3760"/>
    <lineage>
        <taxon>Eukaryota</taxon>
        <taxon>Viridiplantae</taxon>
        <taxon>Streptophyta</taxon>
        <taxon>Embryophyta</taxon>
        <taxon>Tracheophyta</taxon>
        <taxon>Spermatophyta</taxon>
        <taxon>Magnoliopsida</taxon>
        <taxon>eudicotyledons</taxon>
        <taxon>Gunneridae</taxon>
        <taxon>Pentapetalae</taxon>
        <taxon>rosids</taxon>
        <taxon>fabids</taxon>
        <taxon>Rosales</taxon>
        <taxon>Rosaceae</taxon>
        <taxon>Amygdaloideae</taxon>
        <taxon>Amygdaleae</taxon>
        <taxon>Prunus</taxon>
    </lineage>
</organism>
<protein>
    <submittedName>
        <fullName evidence="1">Uncharacterized protein</fullName>
    </submittedName>
</protein>
<proteinExistence type="predicted"/>
<dbReference type="Proteomes" id="UP000006882">
    <property type="component" value="Chromosome G8"/>
</dbReference>
<evidence type="ECO:0000313" key="1">
    <source>
        <dbReference type="EMBL" id="ONH90736.1"/>
    </source>
</evidence>
<reference evidence="1 2" key="1">
    <citation type="journal article" date="2013" name="Nat. Genet.">
        <title>The high-quality draft genome of peach (Prunus persica) identifies unique patterns of genetic diversity, domestication and genome evolution.</title>
        <authorList>
            <consortium name="International Peach Genome Initiative"/>
            <person name="Verde I."/>
            <person name="Abbott A.G."/>
            <person name="Scalabrin S."/>
            <person name="Jung S."/>
            <person name="Shu S."/>
            <person name="Marroni F."/>
            <person name="Zhebentyayeva T."/>
            <person name="Dettori M.T."/>
            <person name="Grimwood J."/>
            <person name="Cattonaro F."/>
            <person name="Zuccolo A."/>
            <person name="Rossini L."/>
            <person name="Jenkins J."/>
            <person name="Vendramin E."/>
            <person name="Meisel L.A."/>
            <person name="Decroocq V."/>
            <person name="Sosinski B."/>
            <person name="Prochnik S."/>
            <person name="Mitros T."/>
            <person name="Policriti A."/>
            <person name="Cipriani G."/>
            <person name="Dondini L."/>
            <person name="Ficklin S."/>
            <person name="Goodstein D.M."/>
            <person name="Xuan P."/>
            <person name="Del Fabbro C."/>
            <person name="Aramini V."/>
            <person name="Copetti D."/>
            <person name="Gonzalez S."/>
            <person name="Horner D.S."/>
            <person name="Falchi R."/>
            <person name="Lucas S."/>
            <person name="Mica E."/>
            <person name="Maldonado J."/>
            <person name="Lazzari B."/>
            <person name="Bielenberg D."/>
            <person name="Pirona R."/>
            <person name="Miculan M."/>
            <person name="Barakat A."/>
            <person name="Testolin R."/>
            <person name="Stella A."/>
            <person name="Tartarini S."/>
            <person name="Tonutti P."/>
            <person name="Arus P."/>
            <person name="Orellana A."/>
            <person name="Wells C."/>
            <person name="Main D."/>
            <person name="Vizzotto G."/>
            <person name="Silva H."/>
            <person name="Salamini F."/>
            <person name="Schmutz J."/>
            <person name="Morgante M."/>
            <person name="Rokhsar D.S."/>
        </authorList>
    </citation>
    <scope>NUCLEOTIDE SEQUENCE [LARGE SCALE GENOMIC DNA]</scope>
    <source>
        <strain evidence="2">cv. Nemared</strain>
    </source>
</reference>
<sequence>MQSLILLEVLQRLMEVVGCTSKHKRPFNLRIEHIGLGLLDEFLEKLDTRDTSEELCISFLRRTRVYNLSELLHAS</sequence>
<dbReference type="EMBL" id="CM007658">
    <property type="protein sequence ID" value="ONH90736.1"/>
    <property type="molecule type" value="Genomic_DNA"/>
</dbReference>
<evidence type="ECO:0000313" key="2">
    <source>
        <dbReference type="Proteomes" id="UP000006882"/>
    </source>
</evidence>
<dbReference type="Gramene" id="ONH90736">
    <property type="protein sequence ID" value="ONH90736"/>
    <property type="gene ID" value="PRUPE_8G072200"/>
</dbReference>
<name>A0A251MUI6_PRUPE</name>
<dbReference type="AlphaFoldDB" id="A0A251MUI6"/>